<organism evidence="2 3">
    <name type="scientific">Desulfovibrio desulfuricans</name>
    <dbReference type="NCBI Taxonomy" id="876"/>
    <lineage>
        <taxon>Bacteria</taxon>
        <taxon>Pseudomonadati</taxon>
        <taxon>Thermodesulfobacteriota</taxon>
        <taxon>Desulfovibrionia</taxon>
        <taxon>Desulfovibrionales</taxon>
        <taxon>Desulfovibrionaceae</taxon>
        <taxon>Desulfovibrio</taxon>
    </lineage>
</organism>
<evidence type="ECO:0008006" key="4">
    <source>
        <dbReference type="Google" id="ProtNLM"/>
    </source>
</evidence>
<dbReference type="EMBL" id="CP036295">
    <property type="protein sequence ID" value="QCC84826.1"/>
    <property type="molecule type" value="Genomic_DNA"/>
</dbReference>
<dbReference type="Proteomes" id="UP000297065">
    <property type="component" value="Chromosome"/>
</dbReference>
<name>A0A4P7UFQ7_DESDE</name>
<proteinExistence type="predicted"/>
<dbReference type="AlphaFoldDB" id="A0A4P7UFQ7"/>
<feature type="chain" id="PRO_5020917986" description="Lipoprotein" evidence="1">
    <location>
        <begin position="24"/>
        <end position="203"/>
    </location>
</feature>
<evidence type="ECO:0000313" key="2">
    <source>
        <dbReference type="EMBL" id="QCC84826.1"/>
    </source>
</evidence>
<accession>A0A4P7UFQ7</accession>
<evidence type="ECO:0000256" key="1">
    <source>
        <dbReference type="SAM" id="SignalP"/>
    </source>
</evidence>
<feature type="signal peptide" evidence="1">
    <location>
        <begin position="1"/>
        <end position="23"/>
    </location>
</feature>
<reference evidence="2 3" key="1">
    <citation type="submission" date="2019-02" db="EMBL/GenBank/DDBJ databases">
        <title>Complete Genome Sequence of Desulfovibrio desulfuricans IC1, a Sulfonate Utilizing Anaerobe.</title>
        <authorList>
            <person name="Day L.A."/>
            <person name="De Leon K.B."/>
            <person name="Wall J.D."/>
        </authorList>
    </citation>
    <scope>NUCLEOTIDE SEQUENCE [LARGE SCALE GENOMIC DNA]</scope>
    <source>
        <strain evidence="2 3">IC1</strain>
    </source>
</reference>
<evidence type="ECO:0000313" key="3">
    <source>
        <dbReference type="Proteomes" id="UP000297065"/>
    </source>
</evidence>
<keyword evidence="1" id="KW-0732">Signal</keyword>
<sequence>MPRHIQCLLLTLLLAVLPGSAGAAESDVTARGIFALLPESIFENTPEGLSAPEKQKLLAAGHSEFWEVAGETEDVMVFASLPFRDTAVALRLFRNVADGSVLAALGTLGGSVCTFELWRVDASGRAVPADTPPEPDITAFFAPGRKMPPDVQATVMICLGLGGLRAQPLFWTNTGMAHVPVDNDVSFQWNGKSFDKLVQTHTD</sequence>
<protein>
    <recommendedName>
        <fullName evidence="4">Lipoprotein</fullName>
    </recommendedName>
</protein>
<dbReference type="OrthoDB" id="5455099at2"/>
<gene>
    <name evidence="2" type="ORF">DDIC_02825</name>
</gene>
<dbReference type="RefSeq" id="WP_136399048.1">
    <property type="nucleotide sequence ID" value="NZ_CP036295.1"/>
</dbReference>